<comment type="caution">
    <text evidence="2">The sequence shown here is derived from an EMBL/GenBank/DDBJ whole genome shotgun (WGS) entry which is preliminary data.</text>
</comment>
<accession>A0ABU7PKT6</accession>
<name>A0ABU7PKT6_9ACTN</name>
<evidence type="ECO:0000313" key="3">
    <source>
        <dbReference type="Proteomes" id="UP001344658"/>
    </source>
</evidence>
<dbReference type="Proteomes" id="UP001344658">
    <property type="component" value="Unassembled WGS sequence"/>
</dbReference>
<organism evidence="2 3">
    <name type="scientific">Actinacidiphila polyblastidii</name>
    <dbReference type="NCBI Taxonomy" id="3110430"/>
    <lineage>
        <taxon>Bacteria</taxon>
        <taxon>Bacillati</taxon>
        <taxon>Actinomycetota</taxon>
        <taxon>Actinomycetes</taxon>
        <taxon>Kitasatosporales</taxon>
        <taxon>Streptomycetaceae</taxon>
        <taxon>Actinacidiphila</taxon>
    </lineage>
</organism>
<evidence type="ECO:0000313" key="2">
    <source>
        <dbReference type="EMBL" id="MEE4546298.1"/>
    </source>
</evidence>
<dbReference type="EMBL" id="JAZEWV010000043">
    <property type="protein sequence ID" value="MEE4546298.1"/>
    <property type="molecule type" value="Genomic_DNA"/>
</dbReference>
<gene>
    <name evidence="2" type="ORF">V2S66_30600</name>
</gene>
<sequence length="58" mass="6448">MSRGSTAARARRRSRAHARRTVNDPDEVGILARNYAMLRAQALNSEAVKGLLERLQGE</sequence>
<evidence type="ECO:0000256" key="1">
    <source>
        <dbReference type="SAM" id="MobiDB-lite"/>
    </source>
</evidence>
<dbReference type="RefSeq" id="WP_330800002.1">
    <property type="nucleotide sequence ID" value="NZ_JAZEWV010000043.1"/>
</dbReference>
<keyword evidence="3" id="KW-1185">Reference proteome</keyword>
<feature type="compositionally biased region" description="Basic residues" evidence="1">
    <location>
        <begin position="9"/>
        <end position="20"/>
    </location>
</feature>
<reference evidence="2 3" key="1">
    <citation type="submission" date="2023-12" db="EMBL/GenBank/DDBJ databases">
        <title>Streptomyces sp. V4-01.</title>
        <authorList>
            <person name="Somphong A."/>
            <person name="Phongsopitanun W."/>
        </authorList>
    </citation>
    <scope>NUCLEOTIDE SEQUENCE [LARGE SCALE GENOMIC DNA]</scope>
    <source>
        <strain evidence="2 3">V4-01</strain>
    </source>
</reference>
<proteinExistence type="predicted"/>
<feature type="region of interest" description="Disordered" evidence="1">
    <location>
        <begin position="1"/>
        <end position="25"/>
    </location>
</feature>
<protein>
    <submittedName>
        <fullName evidence="2">Uncharacterized protein</fullName>
    </submittedName>
</protein>